<keyword evidence="2" id="KW-1003">Cell membrane</keyword>
<evidence type="ECO:0000256" key="2">
    <source>
        <dbReference type="ARBA" id="ARBA00022475"/>
    </source>
</evidence>
<dbReference type="AlphaFoldDB" id="A0A0R1MAU4"/>
<evidence type="ECO:0000313" key="7">
    <source>
        <dbReference type="EMBL" id="KRL05351.1"/>
    </source>
</evidence>
<dbReference type="GO" id="GO:0005886">
    <property type="term" value="C:plasma membrane"/>
    <property type="evidence" value="ECO:0007669"/>
    <property type="project" value="UniProtKB-SubCell"/>
</dbReference>
<evidence type="ECO:0000313" key="8">
    <source>
        <dbReference type="Proteomes" id="UP000051686"/>
    </source>
</evidence>
<dbReference type="Proteomes" id="UP000051686">
    <property type="component" value="Unassembled WGS sequence"/>
</dbReference>
<dbReference type="OrthoDB" id="2417289at2"/>
<sequence length="80" mass="9157">MVIFTKQTADLIKKLRNYSHGTTSFKSSGIYAIQETDMILMVIQKNEIFLLKKIILDSDTNAFISVQTTGFTSGNYIRRF</sequence>
<name>A0A0R1MAU4_9LACO</name>
<dbReference type="Pfam" id="PF10035">
    <property type="entry name" value="DUF2179"/>
    <property type="match status" value="1"/>
</dbReference>
<protein>
    <recommendedName>
        <fullName evidence="6">DUF2179 domain-containing protein</fullName>
    </recommendedName>
</protein>
<gene>
    <name evidence="7" type="ORF">FD46_GL000752</name>
</gene>
<keyword evidence="8" id="KW-1185">Reference proteome</keyword>
<accession>A0A0R1MAU4</accession>
<evidence type="ECO:0000256" key="5">
    <source>
        <dbReference type="ARBA" id="ARBA00023136"/>
    </source>
</evidence>
<dbReference type="Gene3D" id="3.30.70.120">
    <property type="match status" value="1"/>
</dbReference>
<keyword evidence="4" id="KW-1133">Transmembrane helix</keyword>
<proteinExistence type="predicted"/>
<evidence type="ECO:0000259" key="6">
    <source>
        <dbReference type="Pfam" id="PF10035"/>
    </source>
</evidence>
<comment type="subcellular location">
    <subcellularLocation>
        <location evidence="1">Cell membrane</location>
        <topology evidence="1">Multi-pass membrane protein</topology>
    </subcellularLocation>
</comment>
<dbReference type="RefSeq" id="WP_057895704.1">
    <property type="nucleotide sequence ID" value="NZ_AZEH01000025.1"/>
</dbReference>
<organism evidence="7 8">
    <name type="scientific">Liquorilactobacillus oeni DSM 19972</name>
    <dbReference type="NCBI Taxonomy" id="1423777"/>
    <lineage>
        <taxon>Bacteria</taxon>
        <taxon>Bacillati</taxon>
        <taxon>Bacillota</taxon>
        <taxon>Bacilli</taxon>
        <taxon>Lactobacillales</taxon>
        <taxon>Lactobacillaceae</taxon>
        <taxon>Liquorilactobacillus</taxon>
    </lineage>
</organism>
<reference evidence="7 8" key="1">
    <citation type="journal article" date="2015" name="Genome Announc.">
        <title>Expanding the biotechnology potential of lactobacilli through comparative genomics of 213 strains and associated genera.</title>
        <authorList>
            <person name="Sun Z."/>
            <person name="Harris H.M."/>
            <person name="McCann A."/>
            <person name="Guo C."/>
            <person name="Argimon S."/>
            <person name="Zhang W."/>
            <person name="Yang X."/>
            <person name="Jeffery I.B."/>
            <person name="Cooney J.C."/>
            <person name="Kagawa T.F."/>
            <person name="Liu W."/>
            <person name="Song Y."/>
            <person name="Salvetti E."/>
            <person name="Wrobel A."/>
            <person name="Rasinkangas P."/>
            <person name="Parkhill J."/>
            <person name="Rea M.C."/>
            <person name="O'Sullivan O."/>
            <person name="Ritari J."/>
            <person name="Douillard F.P."/>
            <person name="Paul Ross R."/>
            <person name="Yang R."/>
            <person name="Briner A.E."/>
            <person name="Felis G.E."/>
            <person name="de Vos W.M."/>
            <person name="Barrangou R."/>
            <person name="Klaenhammer T.R."/>
            <person name="Caufield P.W."/>
            <person name="Cui Y."/>
            <person name="Zhang H."/>
            <person name="O'Toole P.W."/>
        </authorList>
    </citation>
    <scope>NUCLEOTIDE SEQUENCE [LARGE SCALE GENOMIC DNA]</scope>
    <source>
        <strain evidence="7 8">DSM 19972</strain>
    </source>
</reference>
<feature type="domain" description="DUF2179" evidence="6">
    <location>
        <begin position="20"/>
        <end position="69"/>
    </location>
</feature>
<dbReference type="PATRIC" id="fig|1423777.3.peg.776"/>
<dbReference type="STRING" id="1423777.FD46_GL000752"/>
<keyword evidence="5" id="KW-0472">Membrane</keyword>
<dbReference type="InterPro" id="IPR015867">
    <property type="entry name" value="N-reg_PII/ATP_PRibTrfase_C"/>
</dbReference>
<dbReference type="InterPro" id="IPR019264">
    <property type="entry name" value="DUF2179"/>
</dbReference>
<keyword evidence="3" id="KW-0812">Transmembrane</keyword>
<evidence type="ECO:0000256" key="3">
    <source>
        <dbReference type="ARBA" id="ARBA00022692"/>
    </source>
</evidence>
<evidence type="ECO:0000256" key="4">
    <source>
        <dbReference type="ARBA" id="ARBA00022989"/>
    </source>
</evidence>
<dbReference type="EMBL" id="AZEH01000025">
    <property type="protein sequence ID" value="KRL05351.1"/>
    <property type="molecule type" value="Genomic_DNA"/>
</dbReference>
<dbReference type="CDD" id="cd16379">
    <property type="entry name" value="YitT_C_like"/>
    <property type="match status" value="1"/>
</dbReference>
<evidence type="ECO:0000256" key="1">
    <source>
        <dbReference type="ARBA" id="ARBA00004651"/>
    </source>
</evidence>
<comment type="caution">
    <text evidence="7">The sequence shown here is derived from an EMBL/GenBank/DDBJ whole genome shotgun (WGS) entry which is preliminary data.</text>
</comment>